<dbReference type="Proteomes" id="UP000314294">
    <property type="component" value="Unassembled WGS sequence"/>
</dbReference>
<evidence type="ECO:0000313" key="2">
    <source>
        <dbReference type="Proteomes" id="UP000314294"/>
    </source>
</evidence>
<evidence type="ECO:0000313" key="1">
    <source>
        <dbReference type="EMBL" id="TNN42284.1"/>
    </source>
</evidence>
<name>A0A4Z2FNB6_9TELE</name>
<comment type="caution">
    <text evidence="1">The sequence shown here is derived from an EMBL/GenBank/DDBJ whole genome shotgun (WGS) entry which is preliminary data.</text>
</comment>
<sequence>MVVGGGTRSQISLRLTPPTPQAVALCEVDEKTTGLLNSPNDSNVVNHLIRPYDFHLFMMKCVVIEPNIFEFETIA</sequence>
<gene>
    <name evidence="1" type="ORF">EYF80_047546</name>
</gene>
<organism evidence="1 2">
    <name type="scientific">Liparis tanakae</name>
    <name type="common">Tanaka's snailfish</name>
    <dbReference type="NCBI Taxonomy" id="230148"/>
    <lineage>
        <taxon>Eukaryota</taxon>
        <taxon>Metazoa</taxon>
        <taxon>Chordata</taxon>
        <taxon>Craniata</taxon>
        <taxon>Vertebrata</taxon>
        <taxon>Euteleostomi</taxon>
        <taxon>Actinopterygii</taxon>
        <taxon>Neopterygii</taxon>
        <taxon>Teleostei</taxon>
        <taxon>Neoteleostei</taxon>
        <taxon>Acanthomorphata</taxon>
        <taxon>Eupercaria</taxon>
        <taxon>Perciformes</taxon>
        <taxon>Cottioidei</taxon>
        <taxon>Cottales</taxon>
        <taxon>Liparidae</taxon>
        <taxon>Liparis</taxon>
    </lineage>
</organism>
<dbReference type="AlphaFoldDB" id="A0A4Z2FNB6"/>
<accession>A0A4Z2FNB6</accession>
<proteinExistence type="predicted"/>
<keyword evidence="2" id="KW-1185">Reference proteome</keyword>
<reference evidence="1 2" key="1">
    <citation type="submission" date="2019-03" db="EMBL/GenBank/DDBJ databases">
        <title>First draft genome of Liparis tanakae, snailfish: a comprehensive survey of snailfish specific genes.</title>
        <authorList>
            <person name="Kim W."/>
            <person name="Song I."/>
            <person name="Jeong J.-H."/>
            <person name="Kim D."/>
            <person name="Kim S."/>
            <person name="Ryu S."/>
            <person name="Song J.Y."/>
            <person name="Lee S.K."/>
        </authorList>
    </citation>
    <scope>NUCLEOTIDE SEQUENCE [LARGE SCALE GENOMIC DNA]</scope>
    <source>
        <tissue evidence="1">Muscle</tissue>
    </source>
</reference>
<protein>
    <submittedName>
        <fullName evidence="1">Uncharacterized protein</fullName>
    </submittedName>
</protein>
<dbReference type="EMBL" id="SRLO01001048">
    <property type="protein sequence ID" value="TNN42284.1"/>
    <property type="molecule type" value="Genomic_DNA"/>
</dbReference>